<evidence type="ECO:0000256" key="1">
    <source>
        <dbReference type="ARBA" id="ARBA00023125"/>
    </source>
</evidence>
<dbReference type="PANTHER" id="PTHR48111">
    <property type="entry name" value="REGULATOR OF RPOS"/>
    <property type="match status" value="1"/>
</dbReference>
<gene>
    <name evidence="5" type="ORF">HS960_10315</name>
</gene>
<dbReference type="InterPro" id="IPR011006">
    <property type="entry name" value="CheY-like_superfamily"/>
</dbReference>
<feature type="domain" description="Response regulatory" evidence="3">
    <location>
        <begin position="3"/>
        <end position="114"/>
    </location>
</feature>
<evidence type="ECO:0000259" key="4">
    <source>
        <dbReference type="PROSITE" id="PS50930"/>
    </source>
</evidence>
<sequence length="249" mass="28699">MINCIVIDDEPHNIELLTLHIEQIPYLNLVGTAADPIAALQLLNNTEVNLLFLDIQMPGITGLEFLKMLNERYKVILTTAYREYALEGFDLNVVDYLLKPIFFPRFLLAVERAQQQLSIDAKQEEEFIFVKTEYKGKLVKIKLNEIVYIEAKAKYVCFYTADDKSIMVQLNISALNNILLPDRFMRIHKSFIIATPFIVMINGNMVQLEHYKNAVPIGQTYRDSFMSRMTKKVLNNMVKDPLNSAISKD</sequence>
<evidence type="ECO:0000259" key="3">
    <source>
        <dbReference type="PROSITE" id="PS50110"/>
    </source>
</evidence>
<dbReference type="GO" id="GO:0000976">
    <property type="term" value="F:transcription cis-regulatory region binding"/>
    <property type="evidence" value="ECO:0007669"/>
    <property type="project" value="TreeGrafter"/>
</dbReference>
<proteinExistence type="predicted"/>
<keyword evidence="2" id="KW-0597">Phosphoprotein</keyword>
<feature type="domain" description="HTH LytTR-type" evidence="4">
    <location>
        <begin position="133"/>
        <end position="195"/>
    </location>
</feature>
<dbReference type="Gene3D" id="3.40.50.2300">
    <property type="match status" value="1"/>
</dbReference>
<dbReference type="Proteomes" id="UP000515450">
    <property type="component" value="Chromosome"/>
</dbReference>
<name>A0A7G5E201_9SPHI</name>
<dbReference type="AlphaFoldDB" id="A0A7G5E201"/>
<dbReference type="GO" id="GO:0005829">
    <property type="term" value="C:cytosol"/>
    <property type="evidence" value="ECO:0007669"/>
    <property type="project" value="TreeGrafter"/>
</dbReference>
<evidence type="ECO:0000256" key="2">
    <source>
        <dbReference type="PROSITE-ProRule" id="PRU00169"/>
    </source>
</evidence>
<dbReference type="EMBL" id="CP058555">
    <property type="protein sequence ID" value="QMV68026.1"/>
    <property type="molecule type" value="Genomic_DNA"/>
</dbReference>
<dbReference type="SMART" id="SM00850">
    <property type="entry name" value="LytTR"/>
    <property type="match status" value="1"/>
</dbReference>
<evidence type="ECO:0000313" key="5">
    <source>
        <dbReference type="EMBL" id="QMV68026.1"/>
    </source>
</evidence>
<keyword evidence="1" id="KW-0238">DNA-binding</keyword>
<dbReference type="PROSITE" id="PS50110">
    <property type="entry name" value="RESPONSE_REGULATORY"/>
    <property type="match status" value="1"/>
</dbReference>
<dbReference type="RefSeq" id="WP_153845551.1">
    <property type="nucleotide sequence ID" value="NZ_CP058555.1"/>
</dbReference>
<dbReference type="InterPro" id="IPR039420">
    <property type="entry name" value="WalR-like"/>
</dbReference>
<reference evidence="5 6" key="1">
    <citation type="journal article" date="2020" name="G3 (Bethesda)">
        <title>CeMbio - The Caenorhabditis elegans Microbiome Resource.</title>
        <authorList>
            <person name="Dirksen P."/>
            <person name="Assie A."/>
            <person name="Zimmermann J."/>
            <person name="Zhang F."/>
            <person name="Tietje A.M."/>
            <person name="Marsh S.A."/>
            <person name="Felix M.A."/>
            <person name="Shapira M."/>
            <person name="Kaleta C."/>
            <person name="Schulenburg H."/>
            <person name="Samuel B."/>
        </authorList>
    </citation>
    <scope>NUCLEOTIDE SEQUENCE [LARGE SCALE GENOMIC DNA]</scope>
    <source>
        <strain evidence="5 6">BIGb0170</strain>
    </source>
</reference>
<dbReference type="GO" id="GO:0032993">
    <property type="term" value="C:protein-DNA complex"/>
    <property type="evidence" value="ECO:0007669"/>
    <property type="project" value="TreeGrafter"/>
</dbReference>
<dbReference type="InterPro" id="IPR007492">
    <property type="entry name" value="LytTR_DNA-bd_dom"/>
</dbReference>
<dbReference type="GO" id="GO:0000156">
    <property type="term" value="F:phosphorelay response regulator activity"/>
    <property type="evidence" value="ECO:0007669"/>
    <property type="project" value="TreeGrafter"/>
</dbReference>
<protein>
    <submittedName>
        <fullName evidence="5">Response regulator transcription factor</fullName>
    </submittedName>
</protein>
<dbReference type="Pfam" id="PF00072">
    <property type="entry name" value="Response_reg"/>
    <property type="match status" value="1"/>
</dbReference>
<dbReference type="Pfam" id="PF04397">
    <property type="entry name" value="LytTR"/>
    <property type="match status" value="1"/>
</dbReference>
<dbReference type="PROSITE" id="PS50930">
    <property type="entry name" value="HTH_LYTTR"/>
    <property type="match status" value="1"/>
</dbReference>
<organism evidence="5 6">
    <name type="scientific">Sphingobacterium paramultivorum</name>
    <dbReference type="NCBI Taxonomy" id="2886510"/>
    <lineage>
        <taxon>Bacteria</taxon>
        <taxon>Pseudomonadati</taxon>
        <taxon>Bacteroidota</taxon>
        <taxon>Sphingobacteriia</taxon>
        <taxon>Sphingobacteriales</taxon>
        <taxon>Sphingobacteriaceae</taxon>
        <taxon>Sphingobacterium</taxon>
    </lineage>
</organism>
<feature type="modified residue" description="4-aspartylphosphate" evidence="2">
    <location>
        <position position="54"/>
    </location>
</feature>
<dbReference type="InterPro" id="IPR001789">
    <property type="entry name" value="Sig_transdc_resp-reg_receiver"/>
</dbReference>
<dbReference type="SUPFAM" id="SSF52172">
    <property type="entry name" value="CheY-like"/>
    <property type="match status" value="1"/>
</dbReference>
<dbReference type="SMART" id="SM00448">
    <property type="entry name" value="REC"/>
    <property type="match status" value="1"/>
</dbReference>
<dbReference type="PANTHER" id="PTHR48111:SF17">
    <property type="entry name" value="TRANSCRIPTIONAL REGULATORY PROTEIN YPDB"/>
    <property type="match status" value="1"/>
</dbReference>
<evidence type="ECO:0000313" key="6">
    <source>
        <dbReference type="Proteomes" id="UP000515450"/>
    </source>
</evidence>
<keyword evidence="6" id="KW-1185">Reference proteome</keyword>
<accession>A0A7G5E201</accession>
<dbReference type="Gene3D" id="2.40.50.1020">
    <property type="entry name" value="LytTr DNA-binding domain"/>
    <property type="match status" value="1"/>
</dbReference>
<dbReference type="GO" id="GO:0006355">
    <property type="term" value="P:regulation of DNA-templated transcription"/>
    <property type="evidence" value="ECO:0007669"/>
    <property type="project" value="TreeGrafter"/>
</dbReference>